<comment type="caution">
    <text evidence="1">The sequence shown here is derived from an EMBL/GenBank/DDBJ whole genome shotgun (WGS) entry which is preliminary data.</text>
</comment>
<keyword evidence="2" id="KW-1185">Reference proteome</keyword>
<gene>
    <name evidence="1" type="ORF">DN069_34810</name>
</gene>
<dbReference type="RefSeq" id="WP_111507250.1">
    <property type="nucleotide sequence ID" value="NZ_QKYN01000181.1"/>
</dbReference>
<dbReference type="AlphaFoldDB" id="A0A2X0IBS7"/>
<dbReference type="Proteomes" id="UP000248889">
    <property type="component" value="Unassembled WGS sequence"/>
</dbReference>
<reference evidence="1 2" key="1">
    <citation type="submission" date="2018-06" db="EMBL/GenBank/DDBJ databases">
        <title>Streptacidiphilus pinicola sp. nov., isolated from pine grove soil.</title>
        <authorList>
            <person name="Roh S.G."/>
            <person name="Park S."/>
            <person name="Kim M.-K."/>
            <person name="Yun B.-R."/>
            <person name="Park J."/>
            <person name="Kim M.J."/>
            <person name="Kim Y.S."/>
            <person name="Kim S.B."/>
        </authorList>
    </citation>
    <scope>NUCLEOTIDE SEQUENCE [LARGE SCALE GENOMIC DNA]</scope>
    <source>
        <strain evidence="1 2">MMS16-CNU450</strain>
    </source>
</reference>
<proteinExistence type="predicted"/>
<evidence type="ECO:0000313" key="1">
    <source>
        <dbReference type="EMBL" id="RAG81053.1"/>
    </source>
</evidence>
<sequence length="147" mass="16054">MTLRPLGEGYVITLGDAYDYPGEWQHDDRSVQVNGESAVQVSCVTDTGDLALRIEFHDQASGPDDSRAWQFGPEDALLQAASENLLLVIPCQGDLSEQPTEPPLALPTASPGKPCRFHIRLYGRADSTEFGVGARGEHHLIQLWPAE</sequence>
<organism evidence="1 2">
    <name type="scientific">Streptacidiphilus pinicola</name>
    <dbReference type="NCBI Taxonomy" id="2219663"/>
    <lineage>
        <taxon>Bacteria</taxon>
        <taxon>Bacillati</taxon>
        <taxon>Actinomycetota</taxon>
        <taxon>Actinomycetes</taxon>
        <taxon>Kitasatosporales</taxon>
        <taxon>Streptomycetaceae</taxon>
        <taxon>Streptacidiphilus</taxon>
    </lineage>
</organism>
<name>A0A2X0IBS7_9ACTN</name>
<accession>A0A2X0IBS7</accession>
<evidence type="ECO:0000313" key="2">
    <source>
        <dbReference type="Proteomes" id="UP000248889"/>
    </source>
</evidence>
<dbReference type="EMBL" id="QKYN01000181">
    <property type="protein sequence ID" value="RAG81053.1"/>
    <property type="molecule type" value="Genomic_DNA"/>
</dbReference>
<dbReference type="OrthoDB" id="4191322at2"/>
<protein>
    <submittedName>
        <fullName evidence="1">Uncharacterized protein</fullName>
    </submittedName>
</protein>